<evidence type="ECO:0000313" key="1">
    <source>
        <dbReference type="EMBL" id="KFM80524.1"/>
    </source>
</evidence>
<evidence type="ECO:0000313" key="2">
    <source>
        <dbReference type="Proteomes" id="UP000054359"/>
    </source>
</evidence>
<organism evidence="1 2">
    <name type="scientific">Stegodyphus mimosarum</name>
    <name type="common">African social velvet spider</name>
    <dbReference type="NCBI Taxonomy" id="407821"/>
    <lineage>
        <taxon>Eukaryota</taxon>
        <taxon>Metazoa</taxon>
        <taxon>Ecdysozoa</taxon>
        <taxon>Arthropoda</taxon>
        <taxon>Chelicerata</taxon>
        <taxon>Arachnida</taxon>
        <taxon>Araneae</taxon>
        <taxon>Araneomorphae</taxon>
        <taxon>Entelegynae</taxon>
        <taxon>Eresoidea</taxon>
        <taxon>Eresidae</taxon>
        <taxon>Stegodyphus</taxon>
    </lineage>
</organism>
<feature type="non-terminal residue" evidence="1">
    <location>
        <position position="33"/>
    </location>
</feature>
<protein>
    <submittedName>
        <fullName evidence="1">Uncharacterized protein</fullName>
    </submittedName>
</protein>
<gene>
    <name evidence="1" type="ORF">X975_26876</name>
</gene>
<dbReference type="EMBL" id="KK121469">
    <property type="protein sequence ID" value="KFM80524.1"/>
    <property type="molecule type" value="Genomic_DNA"/>
</dbReference>
<accession>A0A087UT35</accession>
<sequence length="33" mass="4336">MQLWILSRSLCDLWWTRCFRCLLLQRMYYPRKR</sequence>
<reference evidence="1 2" key="1">
    <citation type="submission" date="2013-11" db="EMBL/GenBank/DDBJ databases">
        <title>Genome sequencing of Stegodyphus mimosarum.</title>
        <authorList>
            <person name="Bechsgaard J."/>
        </authorList>
    </citation>
    <scope>NUCLEOTIDE SEQUENCE [LARGE SCALE GENOMIC DNA]</scope>
</reference>
<dbReference type="AlphaFoldDB" id="A0A087UT35"/>
<proteinExistence type="predicted"/>
<keyword evidence="2" id="KW-1185">Reference proteome</keyword>
<name>A0A087UT35_STEMI</name>
<dbReference type="Proteomes" id="UP000054359">
    <property type="component" value="Unassembled WGS sequence"/>
</dbReference>